<sequence length="188" mass="19707">MPLPVGQLYQKKELGNGTIGSLKDYSIYTVTAATDIDYGVALDIQDNQAVVAAKAPIYAISVKRAYVIGHSYDDIEDDHWLKGEKIGALRRGSVSVPITEDVGRLDQATINADGTFRPAKPGEPVVGRFITAGDANGTAIVDVNLTDMGTTGTGTTVDKLSTPATDTNTNNQSAGTSSTTGTDKKGDK</sequence>
<dbReference type="EMBL" id="PKIW01000020">
    <property type="protein sequence ID" value="PLT11353.1"/>
    <property type="molecule type" value="Genomic_DNA"/>
</dbReference>
<organism evidence="2 3">
    <name type="scientific">Lactobacillus crispatus</name>
    <dbReference type="NCBI Taxonomy" id="47770"/>
    <lineage>
        <taxon>Bacteria</taxon>
        <taxon>Bacillati</taxon>
        <taxon>Bacillota</taxon>
        <taxon>Bacilli</taxon>
        <taxon>Lactobacillales</taxon>
        <taxon>Lactobacillaceae</taxon>
        <taxon>Lactobacillus</taxon>
    </lineage>
</organism>
<dbReference type="RefSeq" id="WP_005727777.1">
    <property type="nucleotide sequence ID" value="NZ_MAKH01000007.1"/>
</dbReference>
<evidence type="ECO:0000313" key="2">
    <source>
        <dbReference type="EMBL" id="PLT11353.1"/>
    </source>
</evidence>
<dbReference type="Proteomes" id="UP000235119">
    <property type="component" value="Unassembled WGS sequence"/>
</dbReference>
<proteinExistence type="predicted"/>
<feature type="region of interest" description="Disordered" evidence="1">
    <location>
        <begin position="153"/>
        <end position="188"/>
    </location>
</feature>
<accession>A0A2N5KYV4</accession>
<feature type="compositionally biased region" description="Low complexity" evidence="1">
    <location>
        <begin position="167"/>
        <end position="181"/>
    </location>
</feature>
<evidence type="ECO:0000256" key="1">
    <source>
        <dbReference type="SAM" id="MobiDB-lite"/>
    </source>
</evidence>
<gene>
    <name evidence="2" type="ORF">CYJ79_05235</name>
</gene>
<name>A0A2N5KYV4_9LACO</name>
<dbReference type="InterPro" id="IPR054438">
    <property type="entry name" value="Struct_cement_gp24/gp6"/>
</dbReference>
<dbReference type="AlphaFoldDB" id="A0A2N5KYV4"/>
<protein>
    <submittedName>
        <fullName evidence="2">Uncharacterized protein</fullName>
    </submittedName>
</protein>
<reference evidence="2 3" key="1">
    <citation type="submission" date="2017-12" db="EMBL/GenBank/DDBJ databases">
        <title>Phylogenetic diversity of female urinary microbiome.</title>
        <authorList>
            <person name="Thomas-White K."/>
            <person name="Wolfe A.J."/>
        </authorList>
    </citation>
    <scope>NUCLEOTIDE SEQUENCE [LARGE SCALE GENOMIC DNA]</scope>
    <source>
        <strain evidence="2 3">UMB0085</strain>
    </source>
</reference>
<evidence type="ECO:0000313" key="3">
    <source>
        <dbReference type="Proteomes" id="UP000235119"/>
    </source>
</evidence>
<comment type="caution">
    <text evidence="2">The sequence shown here is derived from an EMBL/GenBank/DDBJ whole genome shotgun (WGS) entry which is preliminary data.</text>
</comment>
<dbReference type="Pfam" id="PF22758">
    <property type="entry name" value="Phage_cement"/>
    <property type="match status" value="1"/>
</dbReference>